<accession>A0A2S3IU41</accession>
<dbReference type="Pfam" id="PF07911">
    <property type="entry name" value="DUF1677"/>
    <property type="match status" value="1"/>
</dbReference>
<dbReference type="PANTHER" id="PTHR33108">
    <property type="entry name" value="OS01G0745000 PROTEIN"/>
    <property type="match status" value="1"/>
</dbReference>
<evidence type="ECO:0000313" key="1">
    <source>
        <dbReference type="EMBL" id="PAN51473.1"/>
    </source>
</evidence>
<reference evidence="1" key="1">
    <citation type="submission" date="2018-04" db="EMBL/GenBank/DDBJ databases">
        <title>WGS assembly of Panicum hallii.</title>
        <authorList>
            <person name="Lovell J."/>
            <person name="Jenkins J."/>
            <person name="Lowry D."/>
            <person name="Mamidi S."/>
            <person name="Sreedasyam A."/>
            <person name="Weng X."/>
            <person name="Barry K."/>
            <person name="Bonette J."/>
            <person name="Campitelli B."/>
            <person name="Daum C."/>
            <person name="Gordon S."/>
            <person name="Gould B."/>
            <person name="Lipzen A."/>
            <person name="Macqueen A."/>
            <person name="Palacio-Mejia J."/>
            <person name="Plott C."/>
            <person name="Shakirov E."/>
            <person name="Shu S."/>
            <person name="Yoshinaga Y."/>
            <person name="Zane M."/>
            <person name="Rokhsar D."/>
            <person name="Grimwood J."/>
            <person name="Schmutz J."/>
            <person name="Juenger T."/>
        </authorList>
    </citation>
    <scope>NUCLEOTIDE SEQUENCE [LARGE SCALE GENOMIC DNA]</scope>
    <source>
        <strain evidence="1">FIL2</strain>
    </source>
</reference>
<dbReference type="AlphaFoldDB" id="A0A2S3IU41"/>
<dbReference type="EMBL" id="CM008054">
    <property type="protein sequence ID" value="PAN51473.1"/>
    <property type="molecule type" value="Genomic_DNA"/>
</dbReference>
<proteinExistence type="predicted"/>
<gene>
    <name evidence="1" type="ORF">PAHAL_9G596900</name>
</gene>
<sequence>MQCEPHRLHCLNTAPGLPHANHSSTCTSASDQALFQFQFQLHLTSAAMEAAVECAKCECCGLVEDCTQDYILGVRATFGGRWLCGLCSEAVRDEAARGTTTKQRGPAAAAAAARLEEALRDHMAFCGKCRRSPAFRVADGMRQMLRRCSK</sequence>
<dbReference type="PANTHER" id="PTHR33108:SF84">
    <property type="entry name" value="DUF1677 FAMILY PROTEIN"/>
    <property type="match status" value="1"/>
</dbReference>
<dbReference type="InterPro" id="IPR012876">
    <property type="entry name" value="DUF1677_pln"/>
</dbReference>
<name>A0A2S3IU41_9POAL</name>
<organism evidence="1">
    <name type="scientific">Panicum hallii</name>
    <dbReference type="NCBI Taxonomy" id="206008"/>
    <lineage>
        <taxon>Eukaryota</taxon>
        <taxon>Viridiplantae</taxon>
        <taxon>Streptophyta</taxon>
        <taxon>Embryophyta</taxon>
        <taxon>Tracheophyta</taxon>
        <taxon>Spermatophyta</taxon>
        <taxon>Magnoliopsida</taxon>
        <taxon>Liliopsida</taxon>
        <taxon>Poales</taxon>
        <taxon>Poaceae</taxon>
        <taxon>PACMAD clade</taxon>
        <taxon>Panicoideae</taxon>
        <taxon>Panicodae</taxon>
        <taxon>Paniceae</taxon>
        <taxon>Panicinae</taxon>
        <taxon>Panicum</taxon>
        <taxon>Panicum sect. Panicum</taxon>
    </lineage>
</organism>
<dbReference type="Proteomes" id="UP000243499">
    <property type="component" value="Chromosome 9"/>
</dbReference>
<protein>
    <submittedName>
        <fullName evidence="1">Uncharacterized protein</fullName>
    </submittedName>
</protein>
<dbReference type="Gramene" id="PAN51473">
    <property type="protein sequence ID" value="PAN51473"/>
    <property type="gene ID" value="PAHAL_9G596900"/>
</dbReference>